<evidence type="ECO:0000259" key="3">
    <source>
        <dbReference type="PROSITE" id="PS00745"/>
    </source>
</evidence>
<dbReference type="Gene3D" id="3.30.160.20">
    <property type="match status" value="1"/>
</dbReference>
<gene>
    <name evidence="4" type="ORF">EDC17_100288</name>
</gene>
<dbReference type="NCBIfam" id="NF006718">
    <property type="entry name" value="PRK09256.1"/>
    <property type="match status" value="1"/>
</dbReference>
<evidence type="ECO:0000313" key="5">
    <source>
        <dbReference type="Proteomes" id="UP000295197"/>
    </source>
</evidence>
<feature type="domain" description="Prokaryotic-type class I peptide chain release factors" evidence="3">
    <location>
        <begin position="18"/>
        <end position="34"/>
    </location>
</feature>
<dbReference type="GO" id="GO:0043022">
    <property type="term" value="F:ribosome binding"/>
    <property type="evidence" value="ECO:0007669"/>
    <property type="project" value="TreeGrafter"/>
</dbReference>
<dbReference type="GO" id="GO:0072344">
    <property type="term" value="P:rescue of stalled ribosome"/>
    <property type="evidence" value="ECO:0007669"/>
    <property type="project" value="TreeGrafter"/>
</dbReference>
<evidence type="ECO:0000256" key="1">
    <source>
        <dbReference type="ARBA" id="ARBA00010835"/>
    </source>
</evidence>
<feature type="compositionally biased region" description="Basic residues" evidence="2">
    <location>
        <begin position="119"/>
        <end position="135"/>
    </location>
</feature>
<evidence type="ECO:0000313" key="4">
    <source>
        <dbReference type="EMBL" id="TCV20375.1"/>
    </source>
</evidence>
<sequence length="135" mass="15640">MIVYSEELKKEIKYKTSRSSGAGGQNVNKVESKVALLWDFENSSLLNPEQKILLKEKLQNRLQADGLLQIESSESRSQLANKENAFKKLVYVLQQSLKPSKKRVATKIPRSKILARLDRKSKHAEKKSNRRWRME</sequence>
<dbReference type="Pfam" id="PF00472">
    <property type="entry name" value="RF-1"/>
    <property type="match status" value="1"/>
</dbReference>
<dbReference type="InterPro" id="IPR045853">
    <property type="entry name" value="Pep_chain_release_fac_I_sf"/>
</dbReference>
<dbReference type="SUPFAM" id="SSF75620">
    <property type="entry name" value="Release factor"/>
    <property type="match status" value="1"/>
</dbReference>
<dbReference type="PANTHER" id="PTHR47814">
    <property type="entry name" value="PEPTIDYL-TRNA HYDROLASE ARFB"/>
    <property type="match status" value="1"/>
</dbReference>
<dbReference type="PROSITE" id="PS00745">
    <property type="entry name" value="RF_PROK_I"/>
    <property type="match status" value="1"/>
</dbReference>
<dbReference type="AlphaFoldDB" id="A0A4R3W1S4"/>
<organism evidence="4 5">
    <name type="scientific">Sphingobacterium alimentarium</name>
    <dbReference type="NCBI Taxonomy" id="797292"/>
    <lineage>
        <taxon>Bacteria</taxon>
        <taxon>Pseudomonadati</taxon>
        <taxon>Bacteroidota</taxon>
        <taxon>Sphingobacteriia</taxon>
        <taxon>Sphingobacteriales</taxon>
        <taxon>Sphingobacteriaceae</taxon>
        <taxon>Sphingobacterium</taxon>
    </lineage>
</organism>
<dbReference type="RefSeq" id="WP_132776149.1">
    <property type="nucleotide sequence ID" value="NZ_SMBZ01000002.1"/>
</dbReference>
<dbReference type="PANTHER" id="PTHR47814:SF1">
    <property type="entry name" value="PEPTIDYL-TRNA HYDROLASE ARFB"/>
    <property type="match status" value="1"/>
</dbReference>
<dbReference type="EMBL" id="SMBZ01000002">
    <property type="protein sequence ID" value="TCV20375.1"/>
    <property type="molecule type" value="Genomic_DNA"/>
</dbReference>
<dbReference type="GO" id="GO:0004045">
    <property type="term" value="F:peptidyl-tRNA hydrolase activity"/>
    <property type="evidence" value="ECO:0007669"/>
    <property type="project" value="TreeGrafter"/>
</dbReference>
<proteinExistence type="inferred from homology"/>
<feature type="region of interest" description="Disordered" evidence="2">
    <location>
        <begin position="116"/>
        <end position="135"/>
    </location>
</feature>
<comment type="caution">
    <text evidence="4">The sequence shown here is derived from an EMBL/GenBank/DDBJ whole genome shotgun (WGS) entry which is preliminary data.</text>
</comment>
<reference evidence="4 5" key="1">
    <citation type="submission" date="2019-03" db="EMBL/GenBank/DDBJ databases">
        <title>Genomic Encyclopedia of Type Strains, Phase IV (KMG-IV): sequencing the most valuable type-strain genomes for metagenomic binning, comparative biology and taxonomic classification.</title>
        <authorList>
            <person name="Goeker M."/>
        </authorList>
    </citation>
    <scope>NUCLEOTIDE SEQUENCE [LARGE SCALE GENOMIC DNA]</scope>
    <source>
        <strain evidence="4 5">DSM 22362</strain>
    </source>
</reference>
<evidence type="ECO:0000256" key="2">
    <source>
        <dbReference type="SAM" id="MobiDB-lite"/>
    </source>
</evidence>
<dbReference type="GO" id="GO:0003747">
    <property type="term" value="F:translation release factor activity"/>
    <property type="evidence" value="ECO:0007669"/>
    <property type="project" value="InterPro"/>
</dbReference>
<protein>
    <submittedName>
        <fullName evidence="4">Ribosome-associated protein</fullName>
    </submittedName>
</protein>
<dbReference type="InterPro" id="IPR000352">
    <property type="entry name" value="Pep_chain_release_fac_I"/>
</dbReference>
<accession>A0A4R3W1S4</accession>
<dbReference type="OrthoDB" id="9815709at2"/>
<name>A0A4R3W1S4_9SPHI</name>
<dbReference type="Proteomes" id="UP000295197">
    <property type="component" value="Unassembled WGS sequence"/>
</dbReference>
<comment type="similarity">
    <text evidence="1">Belongs to the prokaryotic/mitochondrial release factor family.</text>
</comment>
<keyword evidence="5" id="KW-1185">Reference proteome</keyword>